<dbReference type="SUPFAM" id="SSF53067">
    <property type="entry name" value="Actin-like ATPase domain"/>
    <property type="match status" value="1"/>
</dbReference>
<dbReference type="Pfam" id="PF00480">
    <property type="entry name" value="ROK"/>
    <property type="match status" value="1"/>
</dbReference>
<evidence type="ECO:0000313" key="3">
    <source>
        <dbReference type="Proteomes" id="UP000224629"/>
    </source>
</evidence>
<dbReference type="InterPro" id="IPR000600">
    <property type="entry name" value="ROK"/>
</dbReference>
<name>A0ABM6PR61_9BACT</name>
<sequence length="287" mass="33189">MEKFILFDIGGTNIKMAIIDNKNFFHERKIFKTNISSILKDLEEIINSTLENSIFSKDIKGIAIATMGGVDVEKKKIIFVNHKTLAYFGSDFSVLEKKFNLPVIVENDANAAAISEKFYHKNLKNYATVTLGTGVGIGIVKDELVRGSNFLAGEFGYLIYEGERLDDWLSFSSLDKKINKFYNVRISDYENFDNLYQNDADFQRIIDDYFRKVVEFTYQLAIFQNLEKIFIGGGFSYINKKYFEKIQQKFRKMLEQTPYKCELLIAKSKNNAGMLGAFYLLKQKFNF</sequence>
<evidence type="ECO:0008006" key="4">
    <source>
        <dbReference type="Google" id="ProtNLM"/>
    </source>
</evidence>
<dbReference type="PANTHER" id="PTHR18964:SF165">
    <property type="entry name" value="BETA-GLUCOSIDE KINASE"/>
    <property type="match status" value="1"/>
</dbReference>
<evidence type="ECO:0000256" key="1">
    <source>
        <dbReference type="ARBA" id="ARBA00006479"/>
    </source>
</evidence>
<dbReference type="Proteomes" id="UP000224629">
    <property type="component" value="Chromosome"/>
</dbReference>
<gene>
    <name evidence="2" type="ORF">CSW10_01400</name>
</gene>
<organism evidence="2 3">
    <name type="scientific">Mesomycoplasma dispar</name>
    <dbReference type="NCBI Taxonomy" id="86660"/>
    <lineage>
        <taxon>Bacteria</taxon>
        <taxon>Bacillati</taxon>
        <taxon>Mycoplasmatota</taxon>
        <taxon>Mycoplasmoidales</taxon>
        <taxon>Metamycoplasmataceae</taxon>
        <taxon>Mesomycoplasma</taxon>
    </lineage>
</organism>
<dbReference type="RefSeq" id="WP_099451877.1">
    <property type="nucleotide sequence ID" value="NZ_CP024161.1"/>
</dbReference>
<protein>
    <recommendedName>
        <fullName evidence="4">ROK family protein</fullName>
    </recommendedName>
</protein>
<evidence type="ECO:0000313" key="2">
    <source>
        <dbReference type="EMBL" id="ATP59597.1"/>
    </source>
</evidence>
<dbReference type="PANTHER" id="PTHR18964">
    <property type="entry name" value="ROK (REPRESSOR, ORF, KINASE) FAMILY"/>
    <property type="match status" value="1"/>
</dbReference>
<dbReference type="EMBL" id="CP024161">
    <property type="protein sequence ID" value="ATP59597.1"/>
    <property type="molecule type" value="Genomic_DNA"/>
</dbReference>
<keyword evidence="3" id="KW-1185">Reference proteome</keyword>
<comment type="similarity">
    <text evidence="1">Belongs to the ROK (NagC/XylR) family.</text>
</comment>
<dbReference type="Gene3D" id="3.30.420.40">
    <property type="match status" value="2"/>
</dbReference>
<reference evidence="2" key="1">
    <citation type="submission" date="2017-10" db="EMBL/GenBank/DDBJ databases">
        <title>Genome-wide analysis of the first isolated strain mycoplasma dispar GS01.</title>
        <authorList>
            <person name="Hao H."/>
            <person name="Chen S."/>
            <person name="Zhao P."/>
            <person name="Chu Y."/>
            <person name="Liu Y."/>
        </authorList>
    </citation>
    <scope>NUCLEOTIDE SEQUENCE [LARGE SCALE GENOMIC DNA]</scope>
    <source>
        <strain evidence="2">GS01</strain>
    </source>
</reference>
<proteinExistence type="inferred from homology"/>
<dbReference type="InterPro" id="IPR043129">
    <property type="entry name" value="ATPase_NBD"/>
</dbReference>
<accession>A0ABM6PR61</accession>